<accession>A0A1I2ZS29</accession>
<proteinExistence type="predicted"/>
<evidence type="ECO:0000313" key="1">
    <source>
        <dbReference type="EMBL" id="SFH40618.1"/>
    </source>
</evidence>
<protein>
    <submittedName>
        <fullName evidence="1">Uncharacterized protein</fullName>
    </submittedName>
</protein>
<reference evidence="2" key="1">
    <citation type="submission" date="2016-10" db="EMBL/GenBank/DDBJ databases">
        <authorList>
            <person name="Varghese N."/>
            <person name="Submissions S."/>
        </authorList>
    </citation>
    <scope>NUCLEOTIDE SEQUENCE [LARGE SCALE GENOMIC DNA]</scope>
    <source>
        <strain evidence="2">LP51</strain>
    </source>
</reference>
<dbReference type="STRING" id="1436961.SAMN05421739_11815"/>
<sequence length="96" mass="11072">MKSTLPMNLTYLCYWDLACESSSVKTMLKPILVELTLMNITIDVYVTCMPAQFWKFDILCKESRKRMIMETGSGIFTRYWSVAEMIGQNLVTVVAE</sequence>
<dbReference type="EMBL" id="FOOT01000018">
    <property type="protein sequence ID" value="SFH40618.1"/>
    <property type="molecule type" value="Genomic_DNA"/>
</dbReference>
<organism evidence="1 2">
    <name type="scientific">Pontibacter chinhatensis</name>
    <dbReference type="NCBI Taxonomy" id="1436961"/>
    <lineage>
        <taxon>Bacteria</taxon>
        <taxon>Pseudomonadati</taxon>
        <taxon>Bacteroidota</taxon>
        <taxon>Cytophagia</taxon>
        <taxon>Cytophagales</taxon>
        <taxon>Hymenobacteraceae</taxon>
        <taxon>Pontibacter</taxon>
    </lineage>
</organism>
<evidence type="ECO:0000313" key="2">
    <source>
        <dbReference type="Proteomes" id="UP000198724"/>
    </source>
</evidence>
<name>A0A1I2ZS29_9BACT</name>
<keyword evidence="2" id="KW-1185">Reference proteome</keyword>
<gene>
    <name evidence="1" type="ORF">SAMN05421739_11815</name>
</gene>
<dbReference type="AlphaFoldDB" id="A0A1I2ZS29"/>
<dbReference type="Proteomes" id="UP000198724">
    <property type="component" value="Unassembled WGS sequence"/>
</dbReference>